<proteinExistence type="predicted"/>
<organism evidence="1 2">
    <name type="scientific">Thiolapillus brandeum</name>
    <dbReference type="NCBI Taxonomy" id="1076588"/>
    <lineage>
        <taxon>Bacteria</taxon>
        <taxon>Pseudomonadati</taxon>
        <taxon>Pseudomonadota</taxon>
        <taxon>Gammaproteobacteria</taxon>
        <taxon>Chromatiales</taxon>
        <taxon>Sedimenticolaceae</taxon>
        <taxon>Thiolapillus</taxon>
    </lineage>
</organism>
<dbReference type="PANTHER" id="PTHR12126">
    <property type="entry name" value="NADH-UBIQUINONE OXIDOREDUCTASE 39 KDA SUBUNIT-RELATED"/>
    <property type="match status" value="1"/>
</dbReference>
<evidence type="ECO:0000313" key="2">
    <source>
        <dbReference type="Proteomes" id="UP000031631"/>
    </source>
</evidence>
<dbReference type="SUPFAM" id="SSF51735">
    <property type="entry name" value="NAD(P)-binding Rossmann-fold domains"/>
    <property type="match status" value="1"/>
</dbReference>
<dbReference type="PANTHER" id="PTHR12126:SF11">
    <property type="entry name" value="NADH DEHYDROGENASE [UBIQUINONE] 1 ALPHA SUBCOMPLEX SUBUNIT 9, MITOCHONDRIAL"/>
    <property type="match status" value="1"/>
</dbReference>
<accession>A0A7U6JHF5</accession>
<dbReference type="Proteomes" id="UP000031631">
    <property type="component" value="Chromosome"/>
</dbReference>
<protein>
    <recommendedName>
        <fullName evidence="3">NAD-dependent epimerase/dehydratase family protein</fullName>
    </recommendedName>
</protein>
<name>A0A7U6JHF5_9GAMM</name>
<sequence>MTRSADWLPLARHKDTVINSVGIIVEKGDSRFEIVHHRAPAALFQAAAQLGVPKVIQISALGADEHAFTPYQLSKKAADDVLRDLNLPGFILRPSLVIGQGSASLALFQRLAALPVLMLADGGRQRIQPVHIDDLLETVSQALSVETQSCRTLDLAGPHAMSFAQWLTILRQHQGRNAPRILSLPYSLMLGMAHLGRFLLPLMHPDNLRMMQQGNTADIRKLESFLGHPLRPAEDAL</sequence>
<dbReference type="GO" id="GO:0044877">
    <property type="term" value="F:protein-containing complex binding"/>
    <property type="evidence" value="ECO:0007669"/>
    <property type="project" value="TreeGrafter"/>
</dbReference>
<dbReference type="AlphaFoldDB" id="A0A7U6JHF5"/>
<dbReference type="InterPro" id="IPR051207">
    <property type="entry name" value="ComplexI_NDUFA9_subunit"/>
</dbReference>
<dbReference type="EMBL" id="AP012273">
    <property type="protein sequence ID" value="BAO43643.1"/>
    <property type="molecule type" value="Genomic_DNA"/>
</dbReference>
<reference evidence="1 2" key="1">
    <citation type="journal article" date="2014" name="PLoS ONE">
        <title>Physiological and genomic features of a novel sulfur-oxidizing gammaproteobacterium belonging to a previously uncultivated symbiotic lineage isolated from a hydrothermal vent.</title>
        <authorList>
            <person name="Nunoura T."/>
            <person name="Takaki Y."/>
            <person name="Kazama H."/>
            <person name="Kakuta J."/>
            <person name="Shimamura S."/>
            <person name="Makita H."/>
            <person name="Hirai M."/>
            <person name="Miyazaki M."/>
            <person name="Takai K."/>
        </authorList>
    </citation>
    <scope>NUCLEOTIDE SEQUENCE [LARGE SCALE GENOMIC DNA]</scope>
    <source>
        <strain evidence="1 2">Hiromi1</strain>
    </source>
</reference>
<evidence type="ECO:0008006" key="3">
    <source>
        <dbReference type="Google" id="ProtNLM"/>
    </source>
</evidence>
<dbReference type="KEGG" id="tbn:TBH_C0705"/>
<dbReference type="Gene3D" id="3.40.50.720">
    <property type="entry name" value="NAD(P)-binding Rossmann-like Domain"/>
    <property type="match status" value="1"/>
</dbReference>
<evidence type="ECO:0000313" key="1">
    <source>
        <dbReference type="EMBL" id="BAO43643.1"/>
    </source>
</evidence>
<gene>
    <name evidence="1" type="ORF">TBH_C0705</name>
</gene>
<dbReference type="InterPro" id="IPR036291">
    <property type="entry name" value="NAD(P)-bd_dom_sf"/>
</dbReference>
<keyword evidence="2" id="KW-1185">Reference proteome</keyword>